<feature type="compositionally biased region" description="Basic and acidic residues" evidence="2">
    <location>
        <begin position="872"/>
        <end position="895"/>
    </location>
</feature>
<reference evidence="3" key="1">
    <citation type="submission" date="2023-05" db="EMBL/GenBank/DDBJ databases">
        <authorList>
            <person name="Stuckert A."/>
        </authorList>
    </citation>
    <scope>NUCLEOTIDE SEQUENCE</scope>
</reference>
<feature type="region of interest" description="Disordered" evidence="2">
    <location>
        <begin position="833"/>
        <end position="916"/>
    </location>
</feature>
<dbReference type="EMBL" id="CATNWA010014451">
    <property type="protein sequence ID" value="CAI9571914.1"/>
    <property type="molecule type" value="Genomic_DNA"/>
</dbReference>
<feature type="region of interest" description="Disordered" evidence="2">
    <location>
        <begin position="509"/>
        <end position="810"/>
    </location>
</feature>
<dbReference type="PROSITE" id="PS50297">
    <property type="entry name" value="ANK_REP_REGION"/>
    <property type="match status" value="3"/>
</dbReference>
<feature type="repeat" description="ANK" evidence="1">
    <location>
        <begin position="1"/>
        <end position="26"/>
    </location>
</feature>
<feature type="compositionally biased region" description="Basic residues" evidence="2">
    <location>
        <begin position="272"/>
        <end position="282"/>
    </location>
</feature>
<feature type="compositionally biased region" description="Basic and acidic residues" evidence="2">
    <location>
        <begin position="856"/>
        <end position="865"/>
    </location>
</feature>
<feature type="compositionally biased region" description="Acidic residues" evidence="2">
    <location>
        <begin position="116"/>
        <end position="128"/>
    </location>
</feature>
<keyword evidence="4" id="KW-1185">Reference proteome</keyword>
<evidence type="ECO:0000313" key="3">
    <source>
        <dbReference type="EMBL" id="CAI9571914.1"/>
    </source>
</evidence>
<proteinExistence type="predicted"/>
<dbReference type="Pfam" id="PF12796">
    <property type="entry name" value="Ank_2"/>
    <property type="match status" value="1"/>
</dbReference>
<dbReference type="InterPro" id="IPR036770">
    <property type="entry name" value="Ankyrin_rpt-contain_sf"/>
</dbReference>
<dbReference type="SUPFAM" id="SSF48403">
    <property type="entry name" value="Ankyrin repeat"/>
    <property type="match status" value="1"/>
</dbReference>
<feature type="region of interest" description="Disordered" evidence="2">
    <location>
        <begin position="219"/>
        <end position="242"/>
    </location>
</feature>
<name>A0ABN9DHA0_9NEOB</name>
<feature type="repeat" description="ANK" evidence="1">
    <location>
        <begin position="27"/>
        <end position="59"/>
    </location>
</feature>
<evidence type="ECO:0000256" key="1">
    <source>
        <dbReference type="PROSITE-ProRule" id="PRU00023"/>
    </source>
</evidence>
<dbReference type="SMART" id="SM00248">
    <property type="entry name" value="ANK"/>
    <property type="match status" value="2"/>
</dbReference>
<feature type="compositionally biased region" description="Basic and acidic residues" evidence="2">
    <location>
        <begin position="283"/>
        <end position="297"/>
    </location>
</feature>
<protein>
    <recommendedName>
        <fullName evidence="5">Ankyrin repeat domain-containing protein 12</fullName>
    </recommendedName>
</protein>
<dbReference type="PANTHER" id="PTHR24149">
    <property type="entry name" value="ANKYRIN REPEAT DOMAIN-CONTAINING PROTEIN 12"/>
    <property type="match status" value="1"/>
</dbReference>
<dbReference type="InterPro" id="IPR053210">
    <property type="entry name" value="ANKRD12"/>
</dbReference>
<accession>A0ABN9DHA0</accession>
<organism evidence="3 4">
    <name type="scientific">Staurois parvus</name>
    <dbReference type="NCBI Taxonomy" id="386267"/>
    <lineage>
        <taxon>Eukaryota</taxon>
        <taxon>Metazoa</taxon>
        <taxon>Chordata</taxon>
        <taxon>Craniata</taxon>
        <taxon>Vertebrata</taxon>
        <taxon>Euteleostomi</taxon>
        <taxon>Amphibia</taxon>
        <taxon>Batrachia</taxon>
        <taxon>Anura</taxon>
        <taxon>Neobatrachia</taxon>
        <taxon>Ranoidea</taxon>
        <taxon>Ranidae</taxon>
        <taxon>Staurois</taxon>
    </lineage>
</organism>
<dbReference type="Proteomes" id="UP001162483">
    <property type="component" value="Unassembled WGS sequence"/>
</dbReference>
<feature type="region of interest" description="Disordered" evidence="2">
    <location>
        <begin position="259"/>
        <end position="297"/>
    </location>
</feature>
<evidence type="ECO:0008006" key="5">
    <source>
        <dbReference type="Google" id="ProtNLM"/>
    </source>
</evidence>
<feature type="compositionally biased region" description="Basic and acidic residues" evidence="2">
    <location>
        <begin position="627"/>
        <end position="702"/>
    </location>
</feature>
<evidence type="ECO:0000256" key="2">
    <source>
        <dbReference type="SAM" id="MobiDB-lite"/>
    </source>
</evidence>
<dbReference type="PROSITE" id="PS50088">
    <property type="entry name" value="ANK_REPEAT"/>
    <property type="match status" value="3"/>
</dbReference>
<keyword evidence="1" id="KW-0040">ANK repeat</keyword>
<feature type="compositionally biased region" description="Basic and acidic residues" evidence="2">
    <location>
        <begin position="259"/>
        <end position="271"/>
    </location>
</feature>
<gene>
    <name evidence="3" type="ORF">SPARVUS_LOCUS7353328</name>
</gene>
<evidence type="ECO:0000313" key="4">
    <source>
        <dbReference type="Proteomes" id="UP001162483"/>
    </source>
</evidence>
<feature type="region of interest" description="Disordered" evidence="2">
    <location>
        <begin position="445"/>
        <end position="492"/>
    </location>
</feature>
<feature type="compositionally biased region" description="Basic and acidic residues" evidence="2">
    <location>
        <begin position="144"/>
        <end position="155"/>
    </location>
</feature>
<feature type="compositionally biased region" description="Basic and acidic residues" evidence="2">
    <location>
        <begin position="781"/>
        <end position="809"/>
    </location>
</feature>
<feature type="compositionally biased region" description="Basic and acidic residues" evidence="2">
    <location>
        <begin position="711"/>
        <end position="773"/>
    </location>
</feature>
<feature type="repeat" description="ANK" evidence="1">
    <location>
        <begin position="60"/>
        <end position="92"/>
    </location>
</feature>
<comment type="caution">
    <text evidence="3">The sequence shown here is derived from an EMBL/GenBank/DDBJ whole genome shotgun (WGS) entry which is preliminary data.</text>
</comment>
<dbReference type="PANTHER" id="PTHR24149:SF16">
    <property type="entry name" value="ANKYRIN REPEAT DOMAIN-CONTAINING PROTEIN 12"/>
    <property type="match status" value="1"/>
</dbReference>
<feature type="region of interest" description="Disordered" evidence="2">
    <location>
        <begin position="115"/>
        <end position="167"/>
    </location>
</feature>
<dbReference type="Gene3D" id="1.25.40.20">
    <property type="entry name" value="Ankyrin repeat-containing domain"/>
    <property type="match status" value="1"/>
</dbReference>
<feature type="compositionally biased region" description="Basic and acidic residues" evidence="2">
    <location>
        <begin position="462"/>
        <end position="492"/>
    </location>
</feature>
<sequence>MAAIRGDLSQVKELIRLGANVNVKDFAGWTPLHEACNMGCYEVAKVLIAAGADVNTQGLDDDTPLHDASSSGHRDIVKLLLRHGGNAFQANKHGARPIDVADSEELEQLLKQEIPLSDDEESLQDSEEPQFTNLSSVDENLDSEGEKEPMIESKHATAKGTPCTSGLDEYEFKDDDDGEMGKMVEEKHVIRNEINKECSEGSESFFVKKDKIDFPKLYKNRKPKPSRLLFTSSDSSDDDLLPEKVSLATESLSSDIRHRKEYNVLHEQKEKGKVKKKVKNQSKNKENKELKQEKDKKENVKVVNIVMNSALDSLEKSRDEEVFRKSLCTKDEGSLHLFQITPGKSPKHTFTFVDKQSTPLKQDNTKMCVSPPGGSESSLQAEIFRFDQSPDSEYALESSSSTISKYKEKSKHAKDFFNEYGGDRAAVKSKEDDKSPSFETAEFVAKKDKEGKVLKKHKVKHKDREKDKNKKELDVEKDKSKHRDNKNTQRNIEFDREFWKENFFKSDENDEEFLSIESKNPSPDKKGKLEKPQAKEDKTKENHDHKENTKELEETIKKERDTNIFPEKESREKSEKRLALKEKDIDKLDKKCADKEKKSKDHKAEKEKIDIHDHIEKCKPHLQSVQKENDKLRNVSTSKEKSKDKPEKKLERIEKDKHLSEQKVSPDKKIKQMEKDLESSKSDKGKRKERDYRKKEKSKEGDCFTGTSIKHSQEDRKPSSTENNKVLHERLSLVREKSKEEQQKMAEYKEKDRKDKEKDIDRYKERDKHKDKTQTNILKVKPKESEPEKSKPKLQLLKDTRPKEKRLVNDDLMQTSFERMLSLKDLEIEQWHKKHKEKIKQKEKERLRHRNSTELSKLKEKEKQRHSLTPSKNKELMRSKSSEMSDSGPKDKMLKDATSCRSQSVDGKNVSHPGKTLLILENNSLARSPRSESEKTGLSSRSISMISVASSEDSCHATVTTPRPTIEYDSDFALEGSDSQMSFSQSPFLSTAKSPAVHDRELDSLAELPDRVKQPVSNRLLPGYLRSVSVEDTKLATSECRPVVEVRRCSMPAAFVDQVRPSPTILESTLQKLHQLLHQCLAAVCLQK</sequence>
<dbReference type="InterPro" id="IPR002110">
    <property type="entry name" value="Ankyrin_rpt"/>
</dbReference>
<feature type="compositionally biased region" description="Basic and acidic residues" evidence="2">
    <location>
        <begin position="522"/>
        <end position="619"/>
    </location>
</feature>